<feature type="compositionally biased region" description="Basic and acidic residues" evidence="1">
    <location>
        <begin position="181"/>
        <end position="202"/>
    </location>
</feature>
<evidence type="ECO:0000256" key="1">
    <source>
        <dbReference type="SAM" id="MobiDB-lite"/>
    </source>
</evidence>
<organism evidence="3 4">
    <name type="scientific">Filobasidium floriforme</name>
    <dbReference type="NCBI Taxonomy" id="5210"/>
    <lineage>
        <taxon>Eukaryota</taxon>
        <taxon>Fungi</taxon>
        <taxon>Dikarya</taxon>
        <taxon>Basidiomycota</taxon>
        <taxon>Agaricomycotina</taxon>
        <taxon>Tremellomycetes</taxon>
        <taxon>Filobasidiales</taxon>
        <taxon>Filobasidiaceae</taxon>
        <taxon>Filobasidium</taxon>
    </lineage>
</organism>
<evidence type="ECO:0008006" key="5">
    <source>
        <dbReference type="Google" id="ProtNLM"/>
    </source>
</evidence>
<keyword evidence="4" id="KW-1185">Reference proteome</keyword>
<feature type="compositionally biased region" description="Basic and acidic residues" evidence="1">
    <location>
        <begin position="258"/>
        <end position="276"/>
    </location>
</feature>
<name>A0A8K0NRA6_9TREE</name>
<feature type="compositionally biased region" description="Low complexity" evidence="1">
    <location>
        <begin position="1"/>
        <end position="18"/>
    </location>
</feature>
<feature type="compositionally biased region" description="Low complexity" evidence="1">
    <location>
        <begin position="234"/>
        <end position="247"/>
    </location>
</feature>
<keyword evidence="2" id="KW-0812">Transmembrane</keyword>
<feature type="region of interest" description="Disordered" evidence="1">
    <location>
        <begin position="67"/>
        <end position="98"/>
    </location>
</feature>
<dbReference type="Proteomes" id="UP000812966">
    <property type="component" value="Unassembled WGS sequence"/>
</dbReference>
<dbReference type="AlphaFoldDB" id="A0A8K0NRA6"/>
<protein>
    <recommendedName>
        <fullName evidence="5">Transmembrane protein</fullName>
    </recommendedName>
</protein>
<proteinExistence type="predicted"/>
<feature type="region of interest" description="Disordered" evidence="1">
    <location>
        <begin position="142"/>
        <end position="276"/>
    </location>
</feature>
<comment type="caution">
    <text evidence="3">The sequence shown here is derived from an EMBL/GenBank/DDBJ whole genome shotgun (WGS) entry which is preliminary data.</text>
</comment>
<evidence type="ECO:0000313" key="4">
    <source>
        <dbReference type="Proteomes" id="UP000812966"/>
    </source>
</evidence>
<evidence type="ECO:0000313" key="3">
    <source>
        <dbReference type="EMBL" id="KAG7553607.1"/>
    </source>
</evidence>
<dbReference type="EMBL" id="JABELV010000051">
    <property type="protein sequence ID" value="KAG7553607.1"/>
    <property type="molecule type" value="Genomic_DNA"/>
</dbReference>
<evidence type="ECO:0000256" key="2">
    <source>
        <dbReference type="SAM" id="Phobius"/>
    </source>
</evidence>
<gene>
    <name evidence="3" type="ORF">FFLO_02962</name>
</gene>
<reference evidence="3" key="1">
    <citation type="submission" date="2020-04" db="EMBL/GenBank/DDBJ databases">
        <title>Analysis of mating type loci in Filobasidium floriforme.</title>
        <authorList>
            <person name="Nowrousian M."/>
        </authorList>
    </citation>
    <scope>NUCLEOTIDE SEQUENCE</scope>
    <source>
        <strain evidence="3">CBS 6242</strain>
    </source>
</reference>
<keyword evidence="2" id="KW-1133">Transmembrane helix</keyword>
<sequence>MSESLAPPLASSSTANLSVDSHLDRRPTNEYPQTPDVLDNNPLRNIQGIKSDYVNALHRGNVPEHLLQAQSQGPSSSSSHPLSAPSYHAQHEQGILPGPQRVTRAFGLRVIRTVRRGQLPFLLVFFTCVIIFFSALSGLGYEEPETTPSSSVAGEPEFDVGKPVFDGQGVGGSGTSEEEERVERMKRLEEQWAKQKRPKDGAWMKSQRNQREIRRKPLAGSRFQRQRQQEEPDLTQQQQQQQAQVEQVDAPGAVEGIEETRDGEDGLGDGRAEELE</sequence>
<feature type="compositionally biased region" description="Low complexity" evidence="1">
    <location>
        <begin position="67"/>
        <end position="88"/>
    </location>
</feature>
<feature type="transmembrane region" description="Helical" evidence="2">
    <location>
        <begin position="119"/>
        <end position="141"/>
    </location>
</feature>
<feature type="region of interest" description="Disordered" evidence="1">
    <location>
        <begin position="1"/>
        <end position="42"/>
    </location>
</feature>
<keyword evidence="2" id="KW-0472">Membrane</keyword>
<accession>A0A8K0NRA6</accession>